<dbReference type="EMBL" id="CM046112">
    <property type="protein sequence ID" value="KAI8428860.1"/>
    <property type="molecule type" value="Genomic_DNA"/>
</dbReference>
<evidence type="ECO:0000313" key="2">
    <source>
        <dbReference type="Proteomes" id="UP001064048"/>
    </source>
</evidence>
<reference evidence="1 2" key="1">
    <citation type="journal article" date="2022" name="Genome Biol. Evol.">
        <title>The Spruce Budworm Genome: Reconstructing the Evolutionary History of Antifreeze Proteins.</title>
        <authorList>
            <person name="Beliveau C."/>
            <person name="Gagne P."/>
            <person name="Picq S."/>
            <person name="Vernygora O."/>
            <person name="Keeling C.I."/>
            <person name="Pinkney K."/>
            <person name="Doucet D."/>
            <person name="Wen F."/>
            <person name="Johnston J.S."/>
            <person name="Maaroufi H."/>
            <person name="Boyle B."/>
            <person name="Laroche J."/>
            <person name="Dewar K."/>
            <person name="Juretic N."/>
            <person name="Blackburn G."/>
            <person name="Nisole A."/>
            <person name="Brunet B."/>
            <person name="Brandao M."/>
            <person name="Lumley L."/>
            <person name="Duan J."/>
            <person name="Quan G."/>
            <person name="Lucarotti C.J."/>
            <person name="Roe A.D."/>
            <person name="Sperling F.A.H."/>
            <person name="Levesque R.C."/>
            <person name="Cusson M."/>
        </authorList>
    </citation>
    <scope>NUCLEOTIDE SEQUENCE [LARGE SCALE GENOMIC DNA]</scope>
    <source>
        <strain evidence="1">Glfc:IPQL:Cfum</strain>
    </source>
</reference>
<keyword evidence="2" id="KW-1185">Reference proteome</keyword>
<dbReference type="Proteomes" id="UP001064048">
    <property type="component" value="Chromosome 12"/>
</dbReference>
<sequence length="414" mass="44750">MIMTTFYFMTLIHLGRYVELEHYFKYPKSKLSSHFEELTCYEENGRKLVIFALVAAACAAPQNQNDVQIVRYDSDNSGLGAYSFAWELSDGSKHEEQGQLQNQGTVNEGIAVQGQYSWVGPDGVTYIVRYIADDKGFQPTIEQGPGGAVPGWTNVNNLLLLALLYNESDNKLICHSEESISEINTKMKLLVFCSLVAAVAAAPAPAGNSGDVQILKSVYDKVGTYGFKYGFDQSDGSKAEAYGELINEGKENAALVIKGFYEFFSPDGVRHSVKYVADEGGYQPTIEEGPGALVVVALVMSVAAAAPQQRPQRQSQGAGSEVQILRFDSDNNGIDSYNFAYEQSNGQKQQEQGELRNAGAENESIAVKGSYAWVGPDGVTYIVTYVADENGFQPTIEQGPGGAVPGAVVASLLG</sequence>
<protein>
    <submittedName>
        <fullName evidence="1">Uncharacterized protein</fullName>
    </submittedName>
</protein>
<gene>
    <name evidence="1" type="ORF">MSG28_007505</name>
</gene>
<proteinExistence type="predicted"/>
<comment type="caution">
    <text evidence="1">The sequence shown here is derived from an EMBL/GenBank/DDBJ whole genome shotgun (WGS) entry which is preliminary data.</text>
</comment>
<accession>A0ACC0JXZ4</accession>
<organism evidence="1 2">
    <name type="scientific">Choristoneura fumiferana</name>
    <name type="common">Spruce budworm moth</name>
    <name type="synonym">Archips fumiferana</name>
    <dbReference type="NCBI Taxonomy" id="7141"/>
    <lineage>
        <taxon>Eukaryota</taxon>
        <taxon>Metazoa</taxon>
        <taxon>Ecdysozoa</taxon>
        <taxon>Arthropoda</taxon>
        <taxon>Hexapoda</taxon>
        <taxon>Insecta</taxon>
        <taxon>Pterygota</taxon>
        <taxon>Neoptera</taxon>
        <taxon>Endopterygota</taxon>
        <taxon>Lepidoptera</taxon>
        <taxon>Glossata</taxon>
        <taxon>Ditrysia</taxon>
        <taxon>Tortricoidea</taxon>
        <taxon>Tortricidae</taxon>
        <taxon>Tortricinae</taxon>
        <taxon>Choristoneura</taxon>
    </lineage>
</organism>
<name>A0ACC0JXZ4_CHOFU</name>
<evidence type="ECO:0000313" key="1">
    <source>
        <dbReference type="EMBL" id="KAI8428860.1"/>
    </source>
</evidence>